<evidence type="ECO:0000313" key="1">
    <source>
        <dbReference type="EMBL" id="OWM83739.1"/>
    </source>
</evidence>
<dbReference type="AlphaFoldDB" id="A0A218XGC6"/>
<reference evidence="2" key="1">
    <citation type="journal article" date="2017" name="Plant J.">
        <title>The pomegranate (Punica granatum L.) genome and the genomics of punicalagin biosynthesis.</title>
        <authorList>
            <person name="Qin G."/>
            <person name="Xu C."/>
            <person name="Ming R."/>
            <person name="Tang H."/>
            <person name="Guyot R."/>
            <person name="Kramer E.M."/>
            <person name="Hu Y."/>
            <person name="Yi X."/>
            <person name="Qi Y."/>
            <person name="Xu X."/>
            <person name="Gao Z."/>
            <person name="Pan H."/>
            <person name="Jian J."/>
            <person name="Tian Y."/>
            <person name="Yue Z."/>
            <person name="Xu Y."/>
        </authorList>
    </citation>
    <scope>NUCLEOTIDE SEQUENCE [LARGE SCALE GENOMIC DNA]</scope>
    <source>
        <strain evidence="2">cv. Dabenzi</strain>
    </source>
</reference>
<organism evidence="1 2">
    <name type="scientific">Punica granatum</name>
    <name type="common">Pomegranate</name>
    <dbReference type="NCBI Taxonomy" id="22663"/>
    <lineage>
        <taxon>Eukaryota</taxon>
        <taxon>Viridiplantae</taxon>
        <taxon>Streptophyta</taxon>
        <taxon>Embryophyta</taxon>
        <taxon>Tracheophyta</taxon>
        <taxon>Spermatophyta</taxon>
        <taxon>Magnoliopsida</taxon>
        <taxon>eudicotyledons</taxon>
        <taxon>Gunneridae</taxon>
        <taxon>Pentapetalae</taxon>
        <taxon>rosids</taxon>
        <taxon>malvids</taxon>
        <taxon>Myrtales</taxon>
        <taxon>Lythraceae</taxon>
        <taxon>Punica</taxon>
    </lineage>
</organism>
<dbReference type="EMBL" id="MTKT01001810">
    <property type="protein sequence ID" value="OWM83739.1"/>
    <property type="molecule type" value="Genomic_DNA"/>
</dbReference>
<accession>A0A218XGC6</accession>
<name>A0A218XGC6_PUNGR</name>
<sequence length="69" mass="7803">MFVRGGRIFVLNDSSNRPHGGKFVFNDSGYHTPVAAKLIFNDIDPSKFESSKRLEFDPATIHLDVSSRY</sequence>
<comment type="caution">
    <text evidence="1">The sequence shown here is derived from an EMBL/GenBank/DDBJ whole genome shotgun (WGS) entry which is preliminary data.</text>
</comment>
<proteinExistence type="predicted"/>
<evidence type="ECO:0000313" key="2">
    <source>
        <dbReference type="Proteomes" id="UP000197138"/>
    </source>
</evidence>
<gene>
    <name evidence="1" type="ORF">CDL15_Pgr004169</name>
</gene>
<dbReference type="Proteomes" id="UP000197138">
    <property type="component" value="Unassembled WGS sequence"/>
</dbReference>
<protein>
    <submittedName>
        <fullName evidence="1">Uncharacterized protein</fullName>
    </submittedName>
</protein>